<dbReference type="NCBIfam" id="TIGR00634">
    <property type="entry name" value="recN"/>
    <property type="match status" value="1"/>
</dbReference>
<dbReference type="CDD" id="cd03241">
    <property type="entry name" value="ABC_RecN"/>
    <property type="match status" value="1"/>
</dbReference>
<evidence type="ECO:0000256" key="2">
    <source>
        <dbReference type="ARBA" id="ARBA00009441"/>
    </source>
</evidence>
<dbReference type="PANTHER" id="PTHR11059:SF0">
    <property type="entry name" value="DNA REPAIR PROTEIN RECN"/>
    <property type="match status" value="1"/>
</dbReference>
<evidence type="ECO:0000256" key="5">
    <source>
        <dbReference type="ARBA" id="ARBA00022763"/>
    </source>
</evidence>
<evidence type="ECO:0000313" key="12">
    <source>
        <dbReference type="Proteomes" id="UP000290624"/>
    </source>
</evidence>
<proteinExistence type="inferred from homology"/>
<dbReference type="FunFam" id="3.40.50.300:FF:000356">
    <property type="entry name" value="DNA repair protein RecN"/>
    <property type="match status" value="1"/>
</dbReference>
<reference evidence="11 12" key="1">
    <citation type="submission" date="2018-01" db="EMBL/GenBank/DDBJ databases">
        <title>Lactibacter flavus gen. nov., sp. nov., a novel bacterium of the family Propionibacteriaceae isolated from raw milk and dairy products.</title>
        <authorList>
            <person name="Wenning M."/>
            <person name="Breitenwieser F."/>
            <person name="Huptas C."/>
            <person name="von Neubeck M."/>
            <person name="Busse H.-J."/>
            <person name="Scherer S."/>
        </authorList>
    </citation>
    <scope>NUCLEOTIDE SEQUENCE [LARGE SCALE GENOMIC DNA]</scope>
    <source>
        <strain evidence="11 12">VG341</strain>
    </source>
</reference>
<comment type="caution">
    <text evidence="11">The sequence shown here is derived from an EMBL/GenBank/DDBJ whole genome shotgun (WGS) entry which is preliminary data.</text>
</comment>
<evidence type="ECO:0000256" key="8">
    <source>
        <dbReference type="ARBA" id="ARBA00033408"/>
    </source>
</evidence>
<dbReference type="GO" id="GO:0006281">
    <property type="term" value="P:DNA repair"/>
    <property type="evidence" value="ECO:0007669"/>
    <property type="project" value="UniProtKB-KW"/>
</dbReference>
<dbReference type="RefSeq" id="WP_129457179.1">
    <property type="nucleotide sequence ID" value="NZ_PPCV01000001.1"/>
</dbReference>
<keyword evidence="12" id="KW-1185">Reference proteome</keyword>
<dbReference type="Pfam" id="PF02463">
    <property type="entry name" value="SMC_N"/>
    <property type="match status" value="1"/>
</dbReference>
<sequence length="560" mass="58357">MLTELRIAGLGVIDDAAIDLGPGFTAVTGETGAGKTMIVTGLGLLTGEKAESRLIRHGGSRALVEGRLGVDDDLAGRVAEHGGEVEEGEVLISRVLTPSRSRALVGGAQVTVPGLLDVVGEQITIHGQSEQLRLGTAERQREVLDAFGGPELDADLAKYRSLWATHRADADELVGLRAQAQERARELALLEFGLAEIAKVAPQVDEDVTLQAEARSLQAVDDLRQAARAATVALAGDDDAFDDQPTALGLVAAARKALEAAAEDDPAAASLAGRLAEASFLLSDAATDVASYLAGLEADPARLEWIAGRLAALQGLGRKYGSTMADVLAWARDAATTVDRLQGSDERIAALEDAVSRQRSALEALAASISEGRRRAAGELAERVEAELTALAMPHARLSFAVAALPDLGPYGADQVTLLFAANPGSSPAPLAKVASGGELSRVRLALEVVLAGATTGHTFVFDEVDAGVGGTVALEIGRRLKRLAASSQVIVVTHLAQVAAFADRHFVVHKANDGQVTTSGIAEVKEEARVDELARMMAGVDTTKAAREHATELLAEARR</sequence>
<dbReference type="EMBL" id="PPCV01000001">
    <property type="protein sequence ID" value="RXW33214.1"/>
    <property type="molecule type" value="Genomic_DNA"/>
</dbReference>
<evidence type="ECO:0000256" key="3">
    <source>
        <dbReference type="ARBA" id="ARBA00021315"/>
    </source>
</evidence>
<dbReference type="InterPro" id="IPR004604">
    <property type="entry name" value="DNA_recomb/repair_RecN"/>
</dbReference>
<dbReference type="SUPFAM" id="SSF52540">
    <property type="entry name" value="P-loop containing nucleoside triphosphate hydrolases"/>
    <property type="match status" value="1"/>
</dbReference>
<evidence type="ECO:0000256" key="9">
    <source>
        <dbReference type="PIRNR" id="PIRNR003128"/>
    </source>
</evidence>
<dbReference type="Proteomes" id="UP000290624">
    <property type="component" value="Unassembled WGS sequence"/>
</dbReference>
<comment type="similarity">
    <text evidence="2 9">Belongs to the RecN family.</text>
</comment>
<dbReference type="GO" id="GO:0043590">
    <property type="term" value="C:bacterial nucleoid"/>
    <property type="evidence" value="ECO:0007669"/>
    <property type="project" value="TreeGrafter"/>
</dbReference>
<dbReference type="PIRSF" id="PIRSF003128">
    <property type="entry name" value="RecN"/>
    <property type="match status" value="1"/>
</dbReference>
<accession>A0A4Q2EL26</accession>
<dbReference type="InterPro" id="IPR027417">
    <property type="entry name" value="P-loop_NTPase"/>
</dbReference>
<dbReference type="Gene3D" id="3.40.50.300">
    <property type="entry name" value="P-loop containing nucleotide triphosphate hydrolases"/>
    <property type="match status" value="2"/>
</dbReference>
<keyword evidence="7 9" id="KW-0234">DNA repair</keyword>
<evidence type="ECO:0000256" key="4">
    <source>
        <dbReference type="ARBA" id="ARBA00022741"/>
    </source>
</evidence>
<dbReference type="AlphaFoldDB" id="A0A4Q2EL26"/>
<evidence type="ECO:0000259" key="10">
    <source>
        <dbReference type="Pfam" id="PF02463"/>
    </source>
</evidence>
<dbReference type="PANTHER" id="PTHR11059">
    <property type="entry name" value="DNA REPAIR PROTEIN RECN"/>
    <property type="match status" value="1"/>
</dbReference>
<dbReference type="GO" id="GO:0006310">
    <property type="term" value="P:DNA recombination"/>
    <property type="evidence" value="ECO:0007669"/>
    <property type="project" value="InterPro"/>
</dbReference>
<dbReference type="OrthoDB" id="9806954at2"/>
<evidence type="ECO:0000256" key="1">
    <source>
        <dbReference type="ARBA" id="ARBA00003618"/>
    </source>
</evidence>
<protein>
    <recommendedName>
        <fullName evidence="3 9">DNA repair protein RecN</fullName>
    </recommendedName>
    <alternativeName>
        <fullName evidence="8 9">Recombination protein N</fullName>
    </alternativeName>
</protein>
<dbReference type="InterPro" id="IPR003395">
    <property type="entry name" value="RecF/RecN/SMC_N"/>
</dbReference>
<evidence type="ECO:0000313" key="11">
    <source>
        <dbReference type="EMBL" id="RXW33214.1"/>
    </source>
</evidence>
<dbReference type="GO" id="GO:0009432">
    <property type="term" value="P:SOS response"/>
    <property type="evidence" value="ECO:0007669"/>
    <property type="project" value="TreeGrafter"/>
</dbReference>
<evidence type="ECO:0000256" key="7">
    <source>
        <dbReference type="ARBA" id="ARBA00023204"/>
    </source>
</evidence>
<keyword evidence="4" id="KW-0547">Nucleotide-binding</keyword>
<keyword evidence="6" id="KW-0067">ATP-binding</keyword>
<name>A0A4Q2EL26_9ACTN</name>
<evidence type="ECO:0000256" key="6">
    <source>
        <dbReference type="ARBA" id="ARBA00022840"/>
    </source>
</evidence>
<comment type="function">
    <text evidence="1 9">May be involved in recombinational repair of damaged DNA.</text>
</comment>
<keyword evidence="5 9" id="KW-0227">DNA damage</keyword>
<organism evidence="11 12">
    <name type="scientific">Propioniciclava flava</name>
    <dbReference type="NCBI Taxonomy" id="2072026"/>
    <lineage>
        <taxon>Bacteria</taxon>
        <taxon>Bacillati</taxon>
        <taxon>Actinomycetota</taxon>
        <taxon>Actinomycetes</taxon>
        <taxon>Propionibacteriales</taxon>
        <taxon>Propionibacteriaceae</taxon>
        <taxon>Propioniciclava</taxon>
    </lineage>
</organism>
<feature type="domain" description="RecF/RecN/SMC N-terminal" evidence="10">
    <location>
        <begin position="2"/>
        <end position="515"/>
    </location>
</feature>
<dbReference type="GO" id="GO:0005524">
    <property type="term" value="F:ATP binding"/>
    <property type="evidence" value="ECO:0007669"/>
    <property type="project" value="UniProtKB-KW"/>
</dbReference>
<gene>
    <name evidence="11" type="primary">recN</name>
    <name evidence="11" type="ORF">C1706_00050</name>
</gene>